<comment type="caution">
    <text evidence="2">The sequence shown here is derived from an EMBL/GenBank/DDBJ whole genome shotgun (WGS) entry which is preliminary data.</text>
</comment>
<dbReference type="Proteomes" id="UP000297595">
    <property type="component" value="Unassembled WGS sequence"/>
</dbReference>
<gene>
    <name evidence="2" type="ORF">EYR41_004207</name>
</gene>
<feature type="region of interest" description="Disordered" evidence="1">
    <location>
        <begin position="1"/>
        <end position="26"/>
    </location>
</feature>
<evidence type="ECO:0000313" key="2">
    <source>
        <dbReference type="EMBL" id="TGJ72304.1"/>
    </source>
</evidence>
<feature type="compositionally biased region" description="Polar residues" evidence="1">
    <location>
        <begin position="16"/>
        <end position="26"/>
    </location>
</feature>
<name>A0A7C8P0Y2_ORBOL</name>
<dbReference type="EMBL" id="SOZJ01000002">
    <property type="protein sequence ID" value="TGJ72304.1"/>
    <property type="molecule type" value="Genomic_DNA"/>
</dbReference>
<accession>A0A7C8P0Y2</accession>
<sequence length="116" mass="12423">MPASQNVVDCPAGATMEQTTGNRQTTGSVLVEKTPSDWPPFSGGPSHPIQTKSFLHSGRSAPETQTCPQSNKRGACKCADVVVGATTSNGRKWKTKAWILVAGTFTFPWVFVGRQE</sequence>
<organism evidence="2 3">
    <name type="scientific">Orbilia oligospora</name>
    <name type="common">Nematode-trapping fungus</name>
    <name type="synonym">Arthrobotrys oligospora</name>
    <dbReference type="NCBI Taxonomy" id="2813651"/>
    <lineage>
        <taxon>Eukaryota</taxon>
        <taxon>Fungi</taxon>
        <taxon>Dikarya</taxon>
        <taxon>Ascomycota</taxon>
        <taxon>Pezizomycotina</taxon>
        <taxon>Orbiliomycetes</taxon>
        <taxon>Orbiliales</taxon>
        <taxon>Orbiliaceae</taxon>
        <taxon>Orbilia</taxon>
    </lineage>
</organism>
<evidence type="ECO:0000313" key="3">
    <source>
        <dbReference type="Proteomes" id="UP000297595"/>
    </source>
</evidence>
<proteinExistence type="predicted"/>
<protein>
    <submittedName>
        <fullName evidence="2">Uncharacterized protein</fullName>
    </submittedName>
</protein>
<reference evidence="2 3" key="1">
    <citation type="submission" date="2019-03" db="EMBL/GenBank/DDBJ databases">
        <title>Nematode-trapping fungi genome.</title>
        <authorList>
            <person name="Vidal-Diez De Ulzurrun G."/>
        </authorList>
    </citation>
    <scope>NUCLEOTIDE SEQUENCE [LARGE SCALE GENOMIC DNA]</scope>
    <source>
        <strain evidence="2 3">TWF154</strain>
    </source>
</reference>
<dbReference type="AlphaFoldDB" id="A0A7C8P0Y2"/>
<evidence type="ECO:0000256" key="1">
    <source>
        <dbReference type="SAM" id="MobiDB-lite"/>
    </source>
</evidence>